<dbReference type="GeneID" id="54557887"/>
<sequence>MAPARGAMCSRQAQLGQSKPKAKQTDSKSNSLQAQSARSHQPKFQRRRERINRAAEQDASRAARQNADRGAAHRARRQNRARQEDNGAPKTLLHALEKTLRGLGFTDTEVTLFRRQVAARQLPDLTSLSFTELTSLVVDSKIESSSEMLCRALTELQRHLTELTSRITSLRPSETYELFWMVHGVKPFDPTKINADRAIDLIEAGILGQEAPQLQEDLKPVVISAAHSAKQSRPRLSDIFDKIIARYLPPNPTG</sequence>
<proteinExistence type="predicted"/>
<evidence type="ECO:0000256" key="1">
    <source>
        <dbReference type="SAM" id="MobiDB-lite"/>
    </source>
</evidence>
<feature type="compositionally biased region" description="Polar residues" evidence="1">
    <location>
        <begin position="27"/>
        <end position="39"/>
    </location>
</feature>
<accession>A0A6A6CUB1</accession>
<evidence type="ECO:0000313" key="3">
    <source>
        <dbReference type="Proteomes" id="UP000799537"/>
    </source>
</evidence>
<organism evidence="2 3">
    <name type="scientific">Zasmidium cellare ATCC 36951</name>
    <dbReference type="NCBI Taxonomy" id="1080233"/>
    <lineage>
        <taxon>Eukaryota</taxon>
        <taxon>Fungi</taxon>
        <taxon>Dikarya</taxon>
        <taxon>Ascomycota</taxon>
        <taxon>Pezizomycotina</taxon>
        <taxon>Dothideomycetes</taxon>
        <taxon>Dothideomycetidae</taxon>
        <taxon>Mycosphaerellales</taxon>
        <taxon>Mycosphaerellaceae</taxon>
        <taxon>Zasmidium</taxon>
    </lineage>
</organism>
<dbReference type="RefSeq" id="XP_033671633.1">
    <property type="nucleotide sequence ID" value="XM_033804615.1"/>
</dbReference>
<dbReference type="Proteomes" id="UP000799537">
    <property type="component" value="Unassembled WGS sequence"/>
</dbReference>
<name>A0A6A6CUB1_ZASCE</name>
<reference evidence="2" key="1">
    <citation type="journal article" date="2020" name="Stud. Mycol.">
        <title>101 Dothideomycetes genomes: a test case for predicting lifestyles and emergence of pathogens.</title>
        <authorList>
            <person name="Haridas S."/>
            <person name="Albert R."/>
            <person name="Binder M."/>
            <person name="Bloem J."/>
            <person name="Labutti K."/>
            <person name="Salamov A."/>
            <person name="Andreopoulos B."/>
            <person name="Baker S."/>
            <person name="Barry K."/>
            <person name="Bills G."/>
            <person name="Bluhm B."/>
            <person name="Cannon C."/>
            <person name="Castanera R."/>
            <person name="Culley D."/>
            <person name="Daum C."/>
            <person name="Ezra D."/>
            <person name="Gonzalez J."/>
            <person name="Henrissat B."/>
            <person name="Kuo A."/>
            <person name="Liang C."/>
            <person name="Lipzen A."/>
            <person name="Lutzoni F."/>
            <person name="Magnuson J."/>
            <person name="Mondo S."/>
            <person name="Nolan M."/>
            <person name="Ohm R."/>
            <person name="Pangilinan J."/>
            <person name="Park H.-J."/>
            <person name="Ramirez L."/>
            <person name="Alfaro M."/>
            <person name="Sun H."/>
            <person name="Tritt A."/>
            <person name="Yoshinaga Y."/>
            <person name="Zwiers L.-H."/>
            <person name="Turgeon B."/>
            <person name="Goodwin S."/>
            <person name="Spatafora J."/>
            <person name="Crous P."/>
            <person name="Grigoriev I."/>
        </authorList>
    </citation>
    <scope>NUCLEOTIDE SEQUENCE</scope>
    <source>
        <strain evidence="2">ATCC 36951</strain>
    </source>
</reference>
<feature type="region of interest" description="Disordered" evidence="1">
    <location>
        <begin position="1"/>
        <end position="90"/>
    </location>
</feature>
<evidence type="ECO:0000313" key="2">
    <source>
        <dbReference type="EMBL" id="KAF2170744.1"/>
    </source>
</evidence>
<gene>
    <name evidence="2" type="ORF">M409DRAFT_18716</name>
</gene>
<protein>
    <submittedName>
        <fullName evidence="2">Uncharacterized protein</fullName>
    </submittedName>
</protein>
<feature type="compositionally biased region" description="Basic residues" evidence="1">
    <location>
        <begin position="40"/>
        <end position="50"/>
    </location>
</feature>
<dbReference type="AlphaFoldDB" id="A0A6A6CUB1"/>
<dbReference type="EMBL" id="ML993584">
    <property type="protein sequence ID" value="KAF2170744.1"/>
    <property type="molecule type" value="Genomic_DNA"/>
</dbReference>
<keyword evidence="3" id="KW-1185">Reference proteome</keyword>
<feature type="compositionally biased region" description="Basic and acidic residues" evidence="1">
    <location>
        <begin position="51"/>
        <end position="71"/>
    </location>
</feature>